<dbReference type="RefSeq" id="WP_051488015.1">
    <property type="nucleotide sequence ID" value="NZ_LWRZ01000072.1"/>
</dbReference>
<evidence type="ECO:0000313" key="1">
    <source>
        <dbReference type="EMBL" id="OCX69281.1"/>
    </source>
</evidence>
<dbReference type="PANTHER" id="PTHR15364:SF0">
    <property type="entry name" value="2'-DEOXYNUCLEOSIDE 5'-PHOSPHATE N-HYDROLASE 1"/>
    <property type="match status" value="1"/>
</dbReference>
<gene>
    <name evidence="1" type="ORF">A6P07_16785</name>
</gene>
<dbReference type="InterPro" id="IPR051239">
    <property type="entry name" value="2'-dNMP_N-hydrolase"/>
</dbReference>
<proteinExistence type="predicted"/>
<dbReference type="SUPFAM" id="SSF52309">
    <property type="entry name" value="N-(deoxy)ribosyltransferase-like"/>
    <property type="match status" value="1"/>
</dbReference>
<dbReference type="AlphaFoldDB" id="A0A1C2J7B7"/>
<evidence type="ECO:0000313" key="2">
    <source>
        <dbReference type="Proteomes" id="UP000094893"/>
    </source>
</evidence>
<dbReference type="InterPro" id="IPR007710">
    <property type="entry name" value="Nucleoside_deoxyribTrfase"/>
</dbReference>
<dbReference type="Proteomes" id="UP000094893">
    <property type="component" value="Unassembled WGS sequence"/>
</dbReference>
<name>A0A1C2J7B7_ACITH</name>
<dbReference type="PANTHER" id="PTHR15364">
    <property type="entry name" value="2'-DEOXYNUCLEOSIDE 5'-PHOSPHATE N-HYDROLASE 1"/>
    <property type="match status" value="1"/>
</dbReference>
<dbReference type="Pfam" id="PF05014">
    <property type="entry name" value="Nuc_deoxyrib_tr"/>
    <property type="match status" value="1"/>
</dbReference>
<dbReference type="GO" id="GO:0009159">
    <property type="term" value="P:deoxyribonucleoside monophosphate catabolic process"/>
    <property type="evidence" value="ECO:0007669"/>
    <property type="project" value="TreeGrafter"/>
</dbReference>
<dbReference type="Gene3D" id="3.40.50.450">
    <property type="match status" value="1"/>
</dbReference>
<protein>
    <recommendedName>
        <fullName evidence="3">Nucleoside 2-deoxyribosyltransferase</fullName>
    </recommendedName>
</protein>
<reference evidence="1 2" key="1">
    <citation type="journal article" date="2016" name="Int. J. Mol. Sci.">
        <title>Comparative genomics of the extreme acidophile Acidithiobacillus thiooxidans reveals intraspecific divergence and niche adaptation.</title>
        <authorList>
            <person name="Zhang X."/>
            <person name="Feng X."/>
            <person name="Tao J."/>
            <person name="Ma L."/>
            <person name="Xiao Y."/>
            <person name="Liang Y."/>
            <person name="Liu X."/>
            <person name="Yin H."/>
        </authorList>
    </citation>
    <scope>NUCLEOTIDE SEQUENCE [LARGE SCALE GENOMIC DNA]</scope>
    <source>
        <strain evidence="1 2">A02</strain>
    </source>
</reference>
<dbReference type="EMBL" id="LWSA01000256">
    <property type="protein sequence ID" value="OCX69281.1"/>
    <property type="molecule type" value="Genomic_DNA"/>
</dbReference>
<dbReference type="GO" id="GO:0070694">
    <property type="term" value="F:5-hydroxymethyl-dUMP N-hydrolase activity"/>
    <property type="evidence" value="ECO:0007669"/>
    <property type="project" value="TreeGrafter"/>
</dbReference>
<comment type="caution">
    <text evidence="1">The sequence shown here is derived from an EMBL/GenBank/DDBJ whole genome shotgun (WGS) entry which is preliminary data.</text>
</comment>
<sequence>MIVKPSVYIAGPAVFHPGWSSSAQLVAQKCMELGLKPLFPIAPSQSLDHPGIIGVSKEGTAADARAIFRDCLSQIRKCDAVIADLTPFRGEEPDSGTVVETSFAFSLGKPVIGYVQKPKETKGTPTP</sequence>
<evidence type="ECO:0008006" key="3">
    <source>
        <dbReference type="Google" id="ProtNLM"/>
    </source>
</evidence>
<organism evidence="1 2">
    <name type="scientific">Acidithiobacillus thiooxidans</name>
    <name type="common">Thiobacillus thiooxidans</name>
    <dbReference type="NCBI Taxonomy" id="930"/>
    <lineage>
        <taxon>Bacteria</taxon>
        <taxon>Pseudomonadati</taxon>
        <taxon>Pseudomonadota</taxon>
        <taxon>Acidithiobacillia</taxon>
        <taxon>Acidithiobacillales</taxon>
        <taxon>Acidithiobacillaceae</taxon>
        <taxon>Acidithiobacillus</taxon>
    </lineage>
</organism>
<accession>A0A1C2J7B7</accession>